<dbReference type="InterPro" id="IPR008930">
    <property type="entry name" value="Terpenoid_cyclase/PrenylTrfase"/>
</dbReference>
<dbReference type="PANTHER" id="PTHR11764">
    <property type="entry name" value="TERPENE CYCLASE/MUTASE FAMILY MEMBER"/>
    <property type="match status" value="1"/>
</dbReference>
<comment type="caution">
    <text evidence="2">The sequence shown here is derived from an EMBL/GenBank/DDBJ whole genome shotgun (WGS) entry which is preliminary data.</text>
</comment>
<dbReference type="EMBL" id="RDQH01000335">
    <property type="protein sequence ID" value="RXH88985.1"/>
    <property type="molecule type" value="Genomic_DNA"/>
</dbReference>
<organism evidence="2 3">
    <name type="scientific">Malus domestica</name>
    <name type="common">Apple</name>
    <name type="synonym">Pyrus malus</name>
    <dbReference type="NCBI Taxonomy" id="3750"/>
    <lineage>
        <taxon>Eukaryota</taxon>
        <taxon>Viridiplantae</taxon>
        <taxon>Streptophyta</taxon>
        <taxon>Embryophyta</taxon>
        <taxon>Tracheophyta</taxon>
        <taxon>Spermatophyta</taxon>
        <taxon>Magnoliopsida</taxon>
        <taxon>eudicotyledons</taxon>
        <taxon>Gunneridae</taxon>
        <taxon>Pentapetalae</taxon>
        <taxon>rosids</taxon>
        <taxon>fabids</taxon>
        <taxon>Rosales</taxon>
        <taxon>Rosaceae</taxon>
        <taxon>Amygdaloideae</taxon>
        <taxon>Maleae</taxon>
        <taxon>Malus</taxon>
    </lineage>
</organism>
<dbReference type="GO" id="GO:0042300">
    <property type="term" value="F:beta-amyrin synthase activity"/>
    <property type="evidence" value="ECO:0007669"/>
    <property type="project" value="TreeGrafter"/>
</dbReference>
<name>A0A498J2U8_MALDO</name>
<reference evidence="2 3" key="1">
    <citation type="submission" date="2018-10" db="EMBL/GenBank/DDBJ databases">
        <title>A high-quality apple genome assembly.</title>
        <authorList>
            <person name="Hu J."/>
        </authorList>
    </citation>
    <scope>NUCLEOTIDE SEQUENCE [LARGE SCALE GENOMIC DNA]</scope>
    <source>
        <strain evidence="3">cv. HFTH1</strain>
        <tissue evidence="2">Young leaf</tissue>
    </source>
</reference>
<dbReference type="GO" id="GO:0016104">
    <property type="term" value="P:triterpenoid biosynthetic process"/>
    <property type="evidence" value="ECO:0007669"/>
    <property type="project" value="InterPro"/>
</dbReference>
<dbReference type="PANTHER" id="PTHR11764:SF58">
    <property type="entry name" value="BETA-AMYRIN SYNTHASE-RELATED"/>
    <property type="match status" value="1"/>
</dbReference>
<dbReference type="GO" id="GO:0005811">
    <property type="term" value="C:lipid droplet"/>
    <property type="evidence" value="ECO:0007669"/>
    <property type="project" value="InterPro"/>
</dbReference>
<dbReference type="Proteomes" id="UP000290289">
    <property type="component" value="Chromosome 9"/>
</dbReference>
<feature type="non-terminal residue" evidence="2">
    <location>
        <position position="1"/>
    </location>
</feature>
<proteinExistence type="predicted"/>
<dbReference type="AlphaFoldDB" id="A0A498J2U8"/>
<evidence type="ECO:0000313" key="2">
    <source>
        <dbReference type="EMBL" id="RXH88985.1"/>
    </source>
</evidence>
<accession>A0A498J2U8</accession>
<protein>
    <submittedName>
        <fullName evidence="2">Uncharacterized protein</fullName>
    </submittedName>
</protein>
<evidence type="ECO:0000256" key="1">
    <source>
        <dbReference type="ARBA" id="ARBA00023235"/>
    </source>
</evidence>
<dbReference type="InterPro" id="IPR018333">
    <property type="entry name" value="Squalene_cyclase"/>
</dbReference>
<keyword evidence="3" id="KW-1185">Reference proteome</keyword>
<dbReference type="Gene3D" id="1.50.10.20">
    <property type="match status" value="1"/>
</dbReference>
<gene>
    <name evidence="2" type="ORF">DVH24_000584</name>
</gene>
<dbReference type="SUPFAM" id="SSF48239">
    <property type="entry name" value="Terpenoid cyclases/Protein prenyltransferases"/>
    <property type="match status" value="1"/>
</dbReference>
<keyword evidence="1" id="KW-0413">Isomerase</keyword>
<sequence length="252" mass="29699">IPGYLNVIFTAEHKKEILRYTYDHQNEDGGLGLHITGLSMMFTTFLNYRTTPILGDGPMVVPTILHHGEKLGWWCYNILGVYDWEGSNPMPPEFWTRSTLLPSHPRKHSFLPHPSFLLLKLNSYKSSNWYYLTSAAKMFSYSRLTYPPMSYFYATRFVGPITPLVEELRQEIYCEINRPKEDNYYPHGPVQRFMWDSFYNIAEPLLKRWTFNKIRDNAIQFTNDQFHYEDETSCYITIGCAENPLRMLACWA</sequence>
<dbReference type="STRING" id="3750.A0A498J2U8"/>
<evidence type="ECO:0000313" key="3">
    <source>
        <dbReference type="Proteomes" id="UP000290289"/>
    </source>
</evidence>